<keyword evidence="5" id="KW-0677">Repeat</keyword>
<organism evidence="11 12">
    <name type="scientific">Thamnocephalis sphaerospora</name>
    <dbReference type="NCBI Taxonomy" id="78915"/>
    <lineage>
        <taxon>Eukaryota</taxon>
        <taxon>Fungi</taxon>
        <taxon>Fungi incertae sedis</taxon>
        <taxon>Zoopagomycota</taxon>
        <taxon>Zoopagomycotina</taxon>
        <taxon>Zoopagomycetes</taxon>
        <taxon>Zoopagales</taxon>
        <taxon>Sigmoideomycetaceae</taxon>
        <taxon>Thamnocephalis</taxon>
    </lineage>
</organism>
<dbReference type="InterPro" id="IPR049563">
    <property type="entry name" value="TXTP-like"/>
</dbReference>
<keyword evidence="7" id="KW-0496">Mitochondrion</keyword>
<dbReference type="PANTHER" id="PTHR45788">
    <property type="entry name" value="SUCCINATE/FUMARATE MITOCHONDRIAL TRANSPORTER-RELATED"/>
    <property type="match status" value="1"/>
</dbReference>
<evidence type="ECO:0000256" key="3">
    <source>
        <dbReference type="ARBA" id="ARBA00022448"/>
    </source>
</evidence>
<evidence type="ECO:0000256" key="6">
    <source>
        <dbReference type="ARBA" id="ARBA00022989"/>
    </source>
</evidence>
<keyword evidence="4 9" id="KW-0812">Transmembrane</keyword>
<evidence type="ECO:0000256" key="10">
    <source>
        <dbReference type="RuleBase" id="RU000488"/>
    </source>
</evidence>
<dbReference type="AlphaFoldDB" id="A0A4P9XPP3"/>
<evidence type="ECO:0000313" key="12">
    <source>
        <dbReference type="Proteomes" id="UP000271241"/>
    </source>
</evidence>
<accession>A0A4P9XPP3</accession>
<comment type="subcellular location">
    <subcellularLocation>
        <location evidence="1">Mitochondrion membrane</location>
        <topology evidence="1">Multi-pass membrane protein</topology>
    </subcellularLocation>
</comment>
<reference evidence="12" key="1">
    <citation type="journal article" date="2018" name="Nat. Microbiol.">
        <title>Leveraging single-cell genomics to expand the fungal tree of life.</title>
        <authorList>
            <person name="Ahrendt S.R."/>
            <person name="Quandt C.A."/>
            <person name="Ciobanu D."/>
            <person name="Clum A."/>
            <person name="Salamov A."/>
            <person name="Andreopoulos B."/>
            <person name="Cheng J.F."/>
            <person name="Woyke T."/>
            <person name="Pelin A."/>
            <person name="Henrissat B."/>
            <person name="Reynolds N.K."/>
            <person name="Benny G.L."/>
            <person name="Smith M.E."/>
            <person name="James T.Y."/>
            <person name="Grigoriev I.V."/>
        </authorList>
    </citation>
    <scope>NUCLEOTIDE SEQUENCE [LARGE SCALE GENOMIC DNA]</scope>
    <source>
        <strain evidence="12">RSA 1356</strain>
    </source>
</reference>
<dbReference type="SUPFAM" id="SSF103506">
    <property type="entry name" value="Mitochondrial carrier"/>
    <property type="match status" value="1"/>
</dbReference>
<keyword evidence="8 9" id="KW-0472">Membrane</keyword>
<evidence type="ECO:0000256" key="1">
    <source>
        <dbReference type="ARBA" id="ARBA00004225"/>
    </source>
</evidence>
<dbReference type="GO" id="GO:0005469">
    <property type="term" value="F:succinate:fumarate antiporter activity"/>
    <property type="evidence" value="ECO:0007669"/>
    <property type="project" value="TreeGrafter"/>
</dbReference>
<dbReference type="Pfam" id="PF00153">
    <property type="entry name" value="Mito_carr"/>
    <property type="match status" value="2"/>
</dbReference>
<gene>
    <name evidence="11" type="ORF">THASP1DRAFT_17094</name>
</gene>
<dbReference type="OrthoDB" id="44467at2759"/>
<dbReference type="Proteomes" id="UP000271241">
    <property type="component" value="Unassembled WGS sequence"/>
</dbReference>
<feature type="repeat" description="Solcar" evidence="9">
    <location>
        <begin position="123"/>
        <end position="209"/>
    </location>
</feature>
<comment type="similarity">
    <text evidence="2 10">Belongs to the mitochondrial carrier (TC 2.A.29) family.</text>
</comment>
<keyword evidence="6" id="KW-1133">Transmembrane helix</keyword>
<dbReference type="PANTHER" id="PTHR45788:SF2">
    <property type="entry name" value="SUCCINATE_FUMARATE MITOCHONDRIAL TRANSPORTER"/>
    <property type="match status" value="1"/>
</dbReference>
<protein>
    <submittedName>
        <fullName evidence="11">Mitochondrial carrier domain-containing protein</fullName>
    </submittedName>
</protein>
<evidence type="ECO:0000256" key="2">
    <source>
        <dbReference type="ARBA" id="ARBA00006375"/>
    </source>
</evidence>
<dbReference type="Gene3D" id="1.50.40.10">
    <property type="entry name" value="Mitochondrial carrier domain"/>
    <property type="match status" value="2"/>
</dbReference>
<evidence type="ECO:0000313" key="11">
    <source>
        <dbReference type="EMBL" id="RKP07411.1"/>
    </source>
</evidence>
<dbReference type="STRING" id="78915.A0A4P9XPP3"/>
<evidence type="ECO:0000256" key="8">
    <source>
        <dbReference type="ARBA" id="ARBA00023136"/>
    </source>
</evidence>
<name>A0A4P9XPP3_9FUNG</name>
<keyword evidence="12" id="KW-1185">Reference proteome</keyword>
<dbReference type="EMBL" id="KZ992724">
    <property type="protein sequence ID" value="RKP07411.1"/>
    <property type="molecule type" value="Genomic_DNA"/>
</dbReference>
<dbReference type="InterPro" id="IPR023395">
    <property type="entry name" value="MCP_dom_sf"/>
</dbReference>
<sequence>MKKVLFSISLQFFGLAYFKPRFEHIEQLGMLPANSSAALAGVCTGVLQAVGLVTPLELIKVRQQTTVHQGEYRGLSATARHVVREEGSLQANNRQSWGLAVKFTCYTQLRALLRADVDGNATEQPWRAMAAGGLANIVVGVLNSPPDVVKTRMQDAASSHKYANSWQCAVSMARTEGFSSFFRGAWLRVLRIAPGGRWPVLPSHSNNVSNALCNSSDLVQALFSLQVS</sequence>
<dbReference type="GO" id="GO:0031966">
    <property type="term" value="C:mitochondrial membrane"/>
    <property type="evidence" value="ECO:0007669"/>
    <property type="project" value="UniProtKB-SubCell"/>
</dbReference>
<keyword evidence="3 10" id="KW-0813">Transport</keyword>
<proteinExistence type="inferred from homology"/>
<evidence type="ECO:0000256" key="9">
    <source>
        <dbReference type="PROSITE-ProRule" id="PRU00282"/>
    </source>
</evidence>
<dbReference type="PROSITE" id="PS50920">
    <property type="entry name" value="SOLCAR"/>
    <property type="match status" value="1"/>
</dbReference>
<evidence type="ECO:0000256" key="5">
    <source>
        <dbReference type="ARBA" id="ARBA00022737"/>
    </source>
</evidence>
<evidence type="ECO:0000256" key="7">
    <source>
        <dbReference type="ARBA" id="ARBA00023128"/>
    </source>
</evidence>
<evidence type="ECO:0000256" key="4">
    <source>
        <dbReference type="ARBA" id="ARBA00022692"/>
    </source>
</evidence>
<dbReference type="InterPro" id="IPR018108">
    <property type="entry name" value="MCP_transmembrane"/>
</dbReference>